<gene>
    <name evidence="5" type="ORF">AMS68_000794</name>
</gene>
<proteinExistence type="inferred from homology"/>
<evidence type="ECO:0000256" key="1">
    <source>
        <dbReference type="ARBA" id="ARBA00005331"/>
    </source>
</evidence>
<feature type="coiled-coil region" evidence="2">
    <location>
        <begin position="88"/>
        <end position="178"/>
    </location>
</feature>
<dbReference type="CDD" id="cd22887">
    <property type="entry name" value="Atg16_CCD"/>
    <property type="match status" value="1"/>
</dbReference>
<dbReference type="EMBL" id="CP051139">
    <property type="protein sequence ID" value="QIW95276.1"/>
    <property type="molecule type" value="Genomic_DNA"/>
</dbReference>
<evidence type="ECO:0000256" key="3">
    <source>
        <dbReference type="SAM" id="MobiDB-lite"/>
    </source>
</evidence>
<dbReference type="OrthoDB" id="8949486at2759"/>
<keyword evidence="6" id="KW-1185">Reference proteome</keyword>
<dbReference type="Pfam" id="PF08614">
    <property type="entry name" value="ATG16"/>
    <property type="match status" value="1"/>
</dbReference>
<reference evidence="5 6" key="1">
    <citation type="journal article" date="2016" name="Sci. Rep.">
        <title>Peltaster fructicola genome reveals evolution from an invasive phytopathogen to an ectophytic parasite.</title>
        <authorList>
            <person name="Xu C."/>
            <person name="Chen H."/>
            <person name="Gleason M.L."/>
            <person name="Xu J.R."/>
            <person name="Liu H."/>
            <person name="Zhang R."/>
            <person name="Sun G."/>
        </authorList>
    </citation>
    <scope>NUCLEOTIDE SEQUENCE [LARGE SCALE GENOMIC DNA]</scope>
    <source>
        <strain evidence="5 6">LNHT1506</strain>
    </source>
</reference>
<feature type="region of interest" description="Disordered" evidence="3">
    <location>
        <begin position="40"/>
        <end position="70"/>
    </location>
</feature>
<feature type="domain" description="Autophagy-related protein 16" evidence="4">
    <location>
        <begin position="7"/>
        <end position="191"/>
    </location>
</feature>
<sequence>MSDWLVQYTAALQNRDAHEQAHKSYVDAYTQLADKTALAAHKPHSVPVTPTSTSTPSRGNPVARGSTPTSTDAVAGLRADLASTQKARATLAATLKDVEAQLAQLQTERKESAAQIATLSRAKLDSERKLRDRDAELKGKAALVGRTQDEMVSLEMQLNMAEEKAEKLSRENKDLVDRWMKRMGEEAEKINRDSKWA</sequence>
<evidence type="ECO:0000313" key="6">
    <source>
        <dbReference type="Proteomes" id="UP000503462"/>
    </source>
</evidence>
<organism evidence="5 6">
    <name type="scientific">Peltaster fructicola</name>
    <dbReference type="NCBI Taxonomy" id="286661"/>
    <lineage>
        <taxon>Eukaryota</taxon>
        <taxon>Fungi</taxon>
        <taxon>Dikarya</taxon>
        <taxon>Ascomycota</taxon>
        <taxon>Pezizomycotina</taxon>
        <taxon>Dothideomycetes</taxon>
        <taxon>Dothideomycetes incertae sedis</taxon>
        <taxon>Peltaster</taxon>
    </lineage>
</organism>
<comment type="similarity">
    <text evidence="1">Belongs to the ATG16 family.</text>
</comment>
<feature type="compositionally biased region" description="Low complexity" evidence="3">
    <location>
        <begin position="45"/>
        <end position="57"/>
    </location>
</feature>
<accession>A0A6H0XKK6</accession>
<evidence type="ECO:0000256" key="2">
    <source>
        <dbReference type="SAM" id="Coils"/>
    </source>
</evidence>
<dbReference type="Proteomes" id="UP000503462">
    <property type="component" value="Chromosome 1"/>
</dbReference>
<dbReference type="AlphaFoldDB" id="A0A6H0XKK6"/>
<name>A0A6H0XKK6_9PEZI</name>
<dbReference type="InterPro" id="IPR013923">
    <property type="entry name" value="Autophagy-rel_prot_16_dom"/>
</dbReference>
<evidence type="ECO:0000259" key="4">
    <source>
        <dbReference type="Pfam" id="PF08614"/>
    </source>
</evidence>
<evidence type="ECO:0000313" key="5">
    <source>
        <dbReference type="EMBL" id="QIW95276.1"/>
    </source>
</evidence>
<dbReference type="Gene3D" id="1.20.5.170">
    <property type="match status" value="1"/>
</dbReference>
<protein>
    <recommendedName>
        <fullName evidence="4">Autophagy-related protein 16 domain-containing protein</fullName>
    </recommendedName>
</protein>
<keyword evidence="2" id="KW-0175">Coiled coil</keyword>